<dbReference type="AlphaFoldDB" id="A0A0F7JYB5"/>
<feature type="domain" description="AFP-like" evidence="1">
    <location>
        <begin position="50"/>
        <end position="114"/>
    </location>
</feature>
<dbReference type="PROSITE" id="PS50844">
    <property type="entry name" value="AFP_LIKE"/>
    <property type="match status" value="1"/>
</dbReference>
<proteinExistence type="predicted"/>
<dbReference type="Proteomes" id="UP000034410">
    <property type="component" value="Chromosome"/>
</dbReference>
<dbReference type="InterPro" id="IPR031571">
    <property type="entry name" value="RcpC_dom"/>
</dbReference>
<reference evidence="2 3" key="1">
    <citation type="journal article" date="2015" name="Genome Announc.">
        <title>Complete Genome Sequence of Sedimenticola thiotaurini Strain SIP-G1, a Polyphosphate- and Polyhydroxyalkanoate-Accumulating Sulfur-Oxidizing Gammaproteobacterium Isolated from Salt Marsh Sediments.</title>
        <authorList>
            <person name="Flood B.E."/>
            <person name="Jones D.S."/>
            <person name="Bailey J.V."/>
        </authorList>
    </citation>
    <scope>NUCLEOTIDE SEQUENCE [LARGE SCALE GENOMIC DNA]</scope>
    <source>
        <strain evidence="2 3">SIP-G1</strain>
    </source>
</reference>
<dbReference type="InterPro" id="IPR006190">
    <property type="entry name" value="SAF_AFP_Neu5Ac"/>
</dbReference>
<dbReference type="SUPFAM" id="SSF51126">
    <property type="entry name" value="Pectin lyase-like"/>
    <property type="match status" value="1"/>
</dbReference>
<dbReference type="KEGG" id="seds:AAY24_10610"/>
<evidence type="ECO:0000313" key="3">
    <source>
        <dbReference type="Proteomes" id="UP000034410"/>
    </source>
</evidence>
<dbReference type="CDD" id="cd11614">
    <property type="entry name" value="SAF_CpaB_FlgA_like"/>
    <property type="match status" value="1"/>
</dbReference>
<dbReference type="Pfam" id="PF08666">
    <property type="entry name" value="SAF"/>
    <property type="match status" value="1"/>
</dbReference>
<dbReference type="EMBL" id="CP011412">
    <property type="protein sequence ID" value="AKH20732.1"/>
    <property type="molecule type" value="Genomic_DNA"/>
</dbReference>
<sequence length="541" mass="56267">MSTNNKKTLGLFVIALVLGLVGTGLATLYLNSREAELRDLLTPKQQMVAVIVAKQDLVKGDILNGDTLAVREIPNKYLDNNAVTPDKFDDIENQVLIQNLDAGKPLLSSYIDREFPLDFSDTIPEKRRAMTIQVDEINSIAGLIRPGNRIDLFVNLPPGSDPSGQQVANEVIPVLENVEVLATGRDSARDYEEKVRLLRGGIGALPDQNFTTLTLNVTPTQGALITIAQDKGDILALLRNRKDNAGSGFTKVSVDSIKANAQALAAQAAARAAAARLAGNLVVGEDGVIRTRDGKALANQNLVIGEDGSIMTKDGTVLSGRGLSINDKGALVDANGNVIDPDSIRVTEDGSLITKDGVLLGGAKSRQAGKLSTLADGTVVSENGIALSGATLNEDGKLVLADGTVVDPNDVIIKADGTVMTKDGKLLNGVKAGQLAGNLRTDSDGNILTENGAVIKGARLNKDGKLVLADGTVVDPDDVVINADGTVTRKDGTLLAGLSAENSGLPGTPGGGVGPGYEVDYIVGGVSKDSVATVNKVPVLQ</sequence>
<dbReference type="InterPro" id="IPR013974">
    <property type="entry name" value="SAF"/>
</dbReference>
<dbReference type="Pfam" id="PF16976">
    <property type="entry name" value="RcpC"/>
    <property type="match status" value="1"/>
</dbReference>
<dbReference type="NCBIfam" id="TIGR03177">
    <property type="entry name" value="pilus_cpaB"/>
    <property type="match status" value="1"/>
</dbReference>
<accession>A0A0F7JYB5</accession>
<dbReference type="InterPro" id="IPR011050">
    <property type="entry name" value="Pectin_lyase_fold/virulence"/>
</dbReference>
<gene>
    <name evidence="2" type="ORF">AAY24_10610</name>
</gene>
<dbReference type="InterPro" id="IPR017592">
    <property type="entry name" value="Pilus_assmbl_Flp-typ_CpaB"/>
</dbReference>
<dbReference type="SMART" id="SM00858">
    <property type="entry name" value="SAF"/>
    <property type="match status" value="1"/>
</dbReference>
<dbReference type="OrthoDB" id="2037472at2"/>
<evidence type="ECO:0000313" key="2">
    <source>
        <dbReference type="EMBL" id="AKH20732.1"/>
    </source>
</evidence>
<protein>
    <recommendedName>
        <fullName evidence="1">AFP-like domain-containing protein</fullName>
    </recommendedName>
</protein>
<keyword evidence="3" id="KW-1185">Reference proteome</keyword>
<dbReference type="RefSeq" id="WP_046859662.1">
    <property type="nucleotide sequence ID" value="NZ_CP011412.1"/>
</dbReference>
<evidence type="ECO:0000259" key="1">
    <source>
        <dbReference type="PROSITE" id="PS50844"/>
    </source>
</evidence>
<organism evidence="2 3">
    <name type="scientific">Sedimenticola thiotaurini</name>
    <dbReference type="NCBI Taxonomy" id="1543721"/>
    <lineage>
        <taxon>Bacteria</taxon>
        <taxon>Pseudomonadati</taxon>
        <taxon>Pseudomonadota</taxon>
        <taxon>Gammaproteobacteria</taxon>
        <taxon>Chromatiales</taxon>
        <taxon>Sedimenticolaceae</taxon>
        <taxon>Sedimenticola</taxon>
    </lineage>
</organism>
<name>A0A0F7JYB5_9GAMM</name>